<evidence type="ECO:0000313" key="2">
    <source>
        <dbReference type="Proteomes" id="UP001189429"/>
    </source>
</evidence>
<proteinExistence type="predicted"/>
<dbReference type="Proteomes" id="UP001189429">
    <property type="component" value="Unassembled WGS sequence"/>
</dbReference>
<keyword evidence="2" id="KW-1185">Reference proteome</keyword>
<name>A0ABN9V2M3_9DINO</name>
<gene>
    <name evidence="1" type="ORF">PCOR1329_LOCUS53314</name>
</gene>
<reference evidence="1" key="1">
    <citation type="submission" date="2023-10" db="EMBL/GenBank/DDBJ databases">
        <authorList>
            <person name="Chen Y."/>
            <person name="Shah S."/>
            <person name="Dougan E. K."/>
            <person name="Thang M."/>
            <person name="Chan C."/>
        </authorList>
    </citation>
    <scope>NUCLEOTIDE SEQUENCE [LARGE SCALE GENOMIC DNA]</scope>
</reference>
<evidence type="ECO:0000313" key="1">
    <source>
        <dbReference type="EMBL" id="CAK0865915.1"/>
    </source>
</evidence>
<sequence>MVVRVAAVKEWINAWQRSPEIHDRVAFAWPLIHARLVRLEQKGTLDIVGLNLTVVTGGQREQDQLRTVDKELRTQAEGADLNRNGIPDALEGALLQAPGYAQPQYPAAQPQYPAAHFPAQAPSQMAAAGVPFPSPSLLGVQPTPMGTGAAARVAAAYGMGHAGASSTPVAWQYLQPGASY</sequence>
<comment type="caution">
    <text evidence="1">The sequence shown here is derived from an EMBL/GenBank/DDBJ whole genome shotgun (WGS) entry which is preliminary data.</text>
</comment>
<organism evidence="1 2">
    <name type="scientific">Prorocentrum cordatum</name>
    <dbReference type="NCBI Taxonomy" id="2364126"/>
    <lineage>
        <taxon>Eukaryota</taxon>
        <taxon>Sar</taxon>
        <taxon>Alveolata</taxon>
        <taxon>Dinophyceae</taxon>
        <taxon>Prorocentrales</taxon>
        <taxon>Prorocentraceae</taxon>
        <taxon>Prorocentrum</taxon>
    </lineage>
</organism>
<accession>A0ABN9V2M3</accession>
<protein>
    <submittedName>
        <fullName evidence="1">Uncharacterized protein</fullName>
    </submittedName>
</protein>
<dbReference type="EMBL" id="CAUYUJ010016499">
    <property type="protein sequence ID" value="CAK0865915.1"/>
    <property type="molecule type" value="Genomic_DNA"/>
</dbReference>